<dbReference type="EMBL" id="JAATIS010009265">
    <property type="protein sequence ID" value="KAG2455801.1"/>
    <property type="molecule type" value="Genomic_DNA"/>
</dbReference>
<evidence type="ECO:0000256" key="10">
    <source>
        <dbReference type="ARBA" id="ARBA00047325"/>
    </source>
</evidence>
<protein>
    <recommendedName>
        <fullName evidence="6">15-hydroxyprostaglandin dehydrogenase [NAD(+)]</fullName>
        <ecNumber evidence="4">1.1.1.141</ecNumber>
        <ecNumber evidence="5">1.1.1.232</ecNumber>
    </recommendedName>
    <alternativeName>
        <fullName evidence="8">Eicosanoid/docosanoid dehydrogenase [NAD(+)]</fullName>
    </alternativeName>
    <alternativeName>
        <fullName evidence="7">Prostaglandin dehydrogenase 1</fullName>
    </alternativeName>
</protein>
<dbReference type="GO" id="GO:0005737">
    <property type="term" value="C:cytoplasm"/>
    <property type="evidence" value="ECO:0007669"/>
    <property type="project" value="TreeGrafter"/>
</dbReference>
<evidence type="ECO:0000256" key="17">
    <source>
        <dbReference type="ARBA" id="ARBA00048535"/>
    </source>
</evidence>
<comment type="catalytic activity">
    <reaction evidence="18">
        <text>prostaglandin A1 + NAD(+) = 15-oxo-prostaglandin A1 + NADH + H(+)</text>
        <dbReference type="Rhea" id="RHEA:41263"/>
        <dbReference type="ChEBI" id="CHEBI:15378"/>
        <dbReference type="ChEBI" id="CHEBI:57398"/>
        <dbReference type="ChEBI" id="CHEBI:57540"/>
        <dbReference type="ChEBI" id="CHEBI:57945"/>
        <dbReference type="ChEBI" id="CHEBI:85072"/>
    </reaction>
    <physiologicalReaction direction="left-to-right" evidence="18">
        <dbReference type="Rhea" id="RHEA:41264"/>
    </physiologicalReaction>
</comment>
<evidence type="ECO:0000256" key="22">
    <source>
        <dbReference type="ARBA" id="ARBA00049188"/>
    </source>
</evidence>
<evidence type="ECO:0000256" key="18">
    <source>
        <dbReference type="ARBA" id="ARBA00048611"/>
    </source>
</evidence>
<feature type="non-terminal residue" evidence="24">
    <location>
        <position position="1"/>
    </location>
</feature>
<evidence type="ECO:0000256" key="7">
    <source>
        <dbReference type="ARBA" id="ARBA00041812"/>
    </source>
</evidence>
<comment type="function">
    <text evidence="9">Catalyzes the NAD-dependent dehydrogenation (oxidation) of a broad array of hydroxylated polyunsaturated fatty acids (mainly eicosanoids and docosanoids, including prostaglandins, lipoxins and resolvins), yielding their corresponding keto (oxo) metabolites. Decreases the levels of the pro-proliferative prostaglandins such as prostaglandin E2 (whose activity is increased in cancer because of an increase in the expression of cyclooxygenase 2) and generates oxo-fatty acid products that can profoundly influence cell function by abrogating pro-inflammatory cytokine expression. Converts resolvins E1, D1 and D2 to their oxo products, which represents a mode of resolvin inactivation. Resolvin E1 plays important roles during the resolution phase of acute inflammation, while resolvins D1 and D2 have a unique role in obesity-induced adipose inflammation.</text>
</comment>
<comment type="catalytic activity">
    <reaction evidence="17">
        <text>lipoxin A4 + NAD(+) = 15-oxo-(5S,6R)-dihydroxy-(7E,9E,11Z,13E)-eicosatetraenoate + NADH + H(+)</text>
        <dbReference type="Rhea" id="RHEA:41572"/>
        <dbReference type="ChEBI" id="CHEBI:15378"/>
        <dbReference type="ChEBI" id="CHEBI:57540"/>
        <dbReference type="ChEBI" id="CHEBI:57945"/>
        <dbReference type="ChEBI" id="CHEBI:67026"/>
        <dbReference type="ChEBI" id="CHEBI:78311"/>
    </reaction>
    <physiologicalReaction direction="left-to-right" evidence="17">
        <dbReference type="Rhea" id="RHEA:41573"/>
    </physiologicalReaction>
</comment>
<evidence type="ECO:0000256" key="5">
    <source>
        <dbReference type="ARBA" id="ARBA00039060"/>
    </source>
</evidence>
<evidence type="ECO:0000256" key="13">
    <source>
        <dbReference type="ARBA" id="ARBA00048140"/>
    </source>
</evidence>
<dbReference type="PRINTS" id="PR00081">
    <property type="entry name" value="GDHRDH"/>
</dbReference>
<evidence type="ECO:0000256" key="21">
    <source>
        <dbReference type="ARBA" id="ARBA00049151"/>
    </source>
</evidence>
<keyword evidence="3" id="KW-0560">Oxidoreductase</keyword>
<dbReference type="EC" id="1.1.1.141" evidence="4"/>
<evidence type="ECO:0000313" key="24">
    <source>
        <dbReference type="EMBL" id="KAG2455801.1"/>
    </source>
</evidence>
<dbReference type="CDD" id="cd05323">
    <property type="entry name" value="ADH_SDR_c_like"/>
    <property type="match status" value="1"/>
</dbReference>
<organism evidence="24 25">
    <name type="scientific">Polypterus senegalus</name>
    <name type="common">Senegal bichir</name>
    <dbReference type="NCBI Taxonomy" id="55291"/>
    <lineage>
        <taxon>Eukaryota</taxon>
        <taxon>Metazoa</taxon>
        <taxon>Chordata</taxon>
        <taxon>Craniata</taxon>
        <taxon>Vertebrata</taxon>
        <taxon>Euteleostomi</taxon>
        <taxon>Actinopterygii</taxon>
        <taxon>Polypteriformes</taxon>
        <taxon>Polypteridae</taxon>
        <taxon>Polypterus</taxon>
    </lineage>
</organism>
<comment type="caution">
    <text evidence="24">The sequence shown here is derived from an EMBL/GenBank/DDBJ whole genome shotgun (WGS) entry which is preliminary data.</text>
</comment>
<comment type="similarity">
    <text evidence="1 23">Belongs to the short-chain dehydrogenases/reductases (SDR) family.</text>
</comment>
<dbReference type="SUPFAM" id="SSF51735">
    <property type="entry name" value="NAD(P)-binding Rossmann-fold domains"/>
    <property type="match status" value="1"/>
</dbReference>
<evidence type="ECO:0000256" key="16">
    <source>
        <dbReference type="ARBA" id="ARBA00048393"/>
    </source>
</evidence>
<keyword evidence="2" id="KW-0276">Fatty acid metabolism</keyword>
<proteinExistence type="inferred from homology"/>
<dbReference type="InterPro" id="IPR020904">
    <property type="entry name" value="Sc_DH/Rdtase_CS"/>
</dbReference>
<dbReference type="PANTHER" id="PTHR44229">
    <property type="entry name" value="15-HYDROXYPROSTAGLANDIN DEHYDROGENASE [NAD(+)]"/>
    <property type="match status" value="1"/>
</dbReference>
<dbReference type="Pfam" id="PF00106">
    <property type="entry name" value="adh_short"/>
    <property type="match status" value="1"/>
</dbReference>
<evidence type="ECO:0000256" key="23">
    <source>
        <dbReference type="RuleBase" id="RU000363"/>
    </source>
</evidence>
<dbReference type="Gene3D" id="3.40.50.720">
    <property type="entry name" value="NAD(P)-binding Rossmann-like Domain"/>
    <property type="match status" value="1"/>
</dbReference>
<evidence type="ECO:0000256" key="12">
    <source>
        <dbReference type="ARBA" id="ARBA00048008"/>
    </source>
</evidence>
<gene>
    <name evidence="24" type="primary">Hpgd_1</name>
    <name evidence="24" type="ORF">GTO96_0007018</name>
</gene>
<comment type="catalytic activity">
    <reaction evidence="19">
        <text>prostaglandin E2 + NAD(+) = 15-oxoprostaglandin E2 + NADH + H(+)</text>
        <dbReference type="Rhea" id="RHEA:11876"/>
        <dbReference type="ChEBI" id="CHEBI:15378"/>
        <dbReference type="ChEBI" id="CHEBI:57400"/>
        <dbReference type="ChEBI" id="CHEBI:57540"/>
        <dbReference type="ChEBI" id="CHEBI:57945"/>
        <dbReference type="ChEBI" id="CHEBI:606564"/>
        <dbReference type="EC" id="1.1.1.141"/>
    </reaction>
    <physiologicalReaction direction="left-to-right" evidence="19">
        <dbReference type="Rhea" id="RHEA:11877"/>
    </physiologicalReaction>
</comment>
<dbReference type="InterPro" id="IPR036291">
    <property type="entry name" value="NAD(P)-bd_dom_sf"/>
</dbReference>
<dbReference type="GO" id="GO:0016404">
    <property type="term" value="F:15-hydroxyprostaglandin dehydrogenase (NAD+) activity"/>
    <property type="evidence" value="ECO:0007669"/>
    <property type="project" value="UniProtKB-EC"/>
</dbReference>
<evidence type="ECO:0000256" key="8">
    <source>
        <dbReference type="ARBA" id="ARBA00042026"/>
    </source>
</evidence>
<evidence type="ECO:0000256" key="11">
    <source>
        <dbReference type="ARBA" id="ARBA00047672"/>
    </source>
</evidence>
<comment type="catalytic activity">
    <reaction evidence="13">
        <text>15-oxo-(5S,6R)-dihydroxy-(7E,9E,11Z)-eicosatrienoate + NADH + H(+) = (5S,6R,15S)-trihydroxy-(7E,9E,11Z)-eicosatrienoate + NAD(+)</text>
        <dbReference type="Rhea" id="RHEA:41596"/>
        <dbReference type="ChEBI" id="CHEBI:15378"/>
        <dbReference type="ChEBI" id="CHEBI:57540"/>
        <dbReference type="ChEBI" id="CHEBI:57945"/>
        <dbReference type="ChEBI" id="CHEBI:78325"/>
        <dbReference type="ChEBI" id="CHEBI:78329"/>
    </reaction>
    <physiologicalReaction direction="left-to-right" evidence="13">
        <dbReference type="Rhea" id="RHEA:41597"/>
    </physiologicalReaction>
</comment>
<comment type="catalytic activity">
    <reaction evidence="12">
        <text>14-hydroxy-(4Z,7Z,10Z,12E,16Z,19Z)-docosahexaenoate + NAD(+) = 14-oxo-(4Z,7Z,10Z,12E,16Z,19Z)-docosahexaenoate + NADH + H(+)</text>
        <dbReference type="Rhea" id="RHEA:48952"/>
        <dbReference type="ChEBI" id="CHEBI:15378"/>
        <dbReference type="ChEBI" id="CHEBI:57540"/>
        <dbReference type="ChEBI" id="CHEBI:57945"/>
        <dbReference type="ChEBI" id="CHEBI:90866"/>
        <dbReference type="ChEBI" id="CHEBI:90867"/>
    </reaction>
    <physiologicalReaction direction="left-to-right" evidence="12">
        <dbReference type="Rhea" id="RHEA:48953"/>
    </physiologicalReaction>
</comment>
<evidence type="ECO:0000256" key="3">
    <source>
        <dbReference type="ARBA" id="ARBA00023002"/>
    </source>
</evidence>
<evidence type="ECO:0000256" key="14">
    <source>
        <dbReference type="ARBA" id="ARBA00048144"/>
    </source>
</evidence>
<accession>A0A8X8BHU4</accession>
<evidence type="ECO:0000256" key="2">
    <source>
        <dbReference type="ARBA" id="ARBA00022501"/>
    </source>
</evidence>
<dbReference type="AlphaFoldDB" id="A0A8X8BHU4"/>
<sequence length="390" mass="42540">MSLDGKIALITGAVKGIGRAFSEILLKNGAKVSLLDINTSEGNELKTLFDSAYGEGRTCFIRCDVSSETELNDAFQKTIETFGRLDIICNNAGILDEKDWEKMVSVNLNGVIRGTLLGLKHMKKEEGGVIVNVSSLAGLGPLPSAPVYTATKHGVVGFSRALADGSSLLGLGIRINVLCPAFVDTHFFKSEINETLAAIQDARNKLFHQFGVLQHNTVPKAPRHHTLLLLPFTTTPSGKRRPPPPLPDRYQEWWLLAPFIIHPEVLQVLDHLPPIAPPGVAELRPRNLCSASWWPPQIPTGLWRTPSPMEPCGYLRHHSHPGGLPPSGLGEVLCSPCLLPWHIHSSGVPAVRHISYEHKLTDSLLRPSFSPVGSYLLFCSKSVPDNIGLT</sequence>
<dbReference type="Proteomes" id="UP000886611">
    <property type="component" value="Unassembled WGS sequence"/>
</dbReference>
<comment type="catalytic activity">
    <reaction evidence="16">
        <text>resolvin D2 + NAD(+) = 7-oxoresolvin D2 + NADH + H(+)</text>
        <dbReference type="Rhea" id="RHEA:53584"/>
        <dbReference type="ChEBI" id="CHEBI:15378"/>
        <dbReference type="ChEBI" id="CHEBI:57540"/>
        <dbReference type="ChEBI" id="CHEBI:57945"/>
        <dbReference type="ChEBI" id="CHEBI:133367"/>
        <dbReference type="ChEBI" id="CHEBI:137497"/>
    </reaction>
    <physiologicalReaction direction="left-to-right" evidence="16">
        <dbReference type="Rhea" id="RHEA:53585"/>
    </physiologicalReaction>
</comment>
<evidence type="ECO:0000256" key="19">
    <source>
        <dbReference type="ARBA" id="ARBA00048739"/>
    </source>
</evidence>
<dbReference type="FunFam" id="3.40.50.720:FF:000149">
    <property type="entry name" value="15-hydroxyprostaglandin dehydrogenase [NAD(+)]"/>
    <property type="match status" value="1"/>
</dbReference>
<comment type="catalytic activity">
    <reaction evidence="21">
        <text>(15S)-hydroxy-(5Z,8Z,11Z,13E)-eicosatetraenoate + NAD(+) = 15-oxo-(5Z,8Z,11Z,13E)-eicosatetraenoate + NADH + H(+)</text>
        <dbReference type="Rhea" id="RHEA:23260"/>
        <dbReference type="ChEBI" id="CHEBI:15378"/>
        <dbReference type="ChEBI" id="CHEBI:57409"/>
        <dbReference type="ChEBI" id="CHEBI:57410"/>
        <dbReference type="ChEBI" id="CHEBI:57540"/>
        <dbReference type="ChEBI" id="CHEBI:57945"/>
        <dbReference type="EC" id="1.1.1.232"/>
    </reaction>
    <physiologicalReaction direction="left-to-right" evidence="21">
        <dbReference type="Rhea" id="RHEA:23261"/>
    </physiologicalReaction>
</comment>
<evidence type="ECO:0000256" key="20">
    <source>
        <dbReference type="ARBA" id="ARBA00048921"/>
    </source>
</evidence>
<comment type="catalytic activity">
    <reaction evidence="14">
        <text>(11R)-hydroxy-(5Z,8Z,12E,14Z)-eicosatetraenoate + NAD(+) = 11-oxo-(5Z,8Z,12E,14Z)-eicosatetraenoate + NADH + H(+)</text>
        <dbReference type="Rhea" id="RHEA:48640"/>
        <dbReference type="ChEBI" id="CHEBI:15378"/>
        <dbReference type="ChEBI" id="CHEBI:57540"/>
        <dbReference type="ChEBI" id="CHEBI:57945"/>
        <dbReference type="ChEBI" id="CHEBI:78836"/>
        <dbReference type="ChEBI" id="CHEBI:90697"/>
    </reaction>
    <physiologicalReaction direction="left-to-right" evidence="14">
        <dbReference type="Rhea" id="RHEA:48641"/>
    </physiologicalReaction>
</comment>
<name>A0A8X8BHU4_POLSE</name>
<reference evidence="24 25" key="1">
    <citation type="journal article" date="2021" name="Cell">
        <title>Tracing the genetic footprints of vertebrate landing in non-teleost ray-finned fishes.</title>
        <authorList>
            <person name="Bi X."/>
            <person name="Wang K."/>
            <person name="Yang L."/>
            <person name="Pan H."/>
            <person name="Jiang H."/>
            <person name="Wei Q."/>
            <person name="Fang M."/>
            <person name="Yu H."/>
            <person name="Zhu C."/>
            <person name="Cai Y."/>
            <person name="He Y."/>
            <person name="Gan X."/>
            <person name="Zeng H."/>
            <person name="Yu D."/>
            <person name="Zhu Y."/>
            <person name="Jiang H."/>
            <person name="Qiu Q."/>
            <person name="Yang H."/>
            <person name="Zhang Y.E."/>
            <person name="Wang W."/>
            <person name="Zhu M."/>
            <person name="He S."/>
            <person name="Zhang G."/>
        </authorList>
    </citation>
    <scope>NUCLEOTIDE SEQUENCE [LARGE SCALE GENOMIC DNA]</scope>
    <source>
        <strain evidence="24">Bchr_013</strain>
    </source>
</reference>
<keyword evidence="2" id="KW-0443">Lipid metabolism</keyword>
<comment type="catalytic activity">
    <reaction evidence="20">
        <text>resolvin D2 + NAD(+) = 16-oxoresolvin D2 + NADH + H(+)</text>
        <dbReference type="Rhea" id="RHEA:53588"/>
        <dbReference type="ChEBI" id="CHEBI:15378"/>
        <dbReference type="ChEBI" id="CHEBI:57540"/>
        <dbReference type="ChEBI" id="CHEBI:57945"/>
        <dbReference type="ChEBI" id="CHEBI:133367"/>
        <dbReference type="ChEBI" id="CHEBI:137498"/>
    </reaction>
    <physiologicalReaction direction="left-to-right" evidence="20">
        <dbReference type="Rhea" id="RHEA:53589"/>
    </physiologicalReaction>
</comment>
<evidence type="ECO:0000256" key="6">
    <source>
        <dbReference type="ARBA" id="ARBA00040276"/>
    </source>
</evidence>
<dbReference type="EC" id="1.1.1.232" evidence="5"/>
<evidence type="ECO:0000256" key="9">
    <source>
        <dbReference type="ARBA" id="ARBA00045705"/>
    </source>
</evidence>
<keyword evidence="25" id="KW-1185">Reference proteome</keyword>
<dbReference type="GO" id="GO:0047034">
    <property type="term" value="F:15-hydroxyicosatetraenoate dehydrogenase activity"/>
    <property type="evidence" value="ECO:0007669"/>
    <property type="project" value="UniProtKB-EC"/>
</dbReference>
<evidence type="ECO:0000256" key="1">
    <source>
        <dbReference type="ARBA" id="ARBA00006484"/>
    </source>
</evidence>
<comment type="catalytic activity">
    <reaction evidence="11">
        <text>resolvin D1 + NAD(+) = 8-oxoresolvin D1 + NADH + H(+)</text>
        <dbReference type="Rhea" id="RHEA:50124"/>
        <dbReference type="ChEBI" id="CHEBI:15378"/>
        <dbReference type="ChEBI" id="CHEBI:57540"/>
        <dbReference type="ChEBI" id="CHEBI:57945"/>
        <dbReference type="ChEBI" id="CHEBI:132079"/>
        <dbReference type="ChEBI" id="CHEBI:132080"/>
    </reaction>
    <physiologicalReaction direction="left-to-right" evidence="11">
        <dbReference type="Rhea" id="RHEA:50125"/>
    </physiologicalReaction>
</comment>
<dbReference type="InterPro" id="IPR002347">
    <property type="entry name" value="SDR_fam"/>
</dbReference>
<feature type="non-terminal residue" evidence="24">
    <location>
        <position position="390"/>
    </location>
</feature>
<evidence type="ECO:0000313" key="25">
    <source>
        <dbReference type="Proteomes" id="UP000886611"/>
    </source>
</evidence>
<comment type="catalytic activity">
    <reaction evidence="15">
        <text>resolvin D1 + NAD(+) = 17-oxoresolvin D1 + NADH + H(+)</text>
        <dbReference type="Rhea" id="RHEA:50128"/>
        <dbReference type="ChEBI" id="CHEBI:15378"/>
        <dbReference type="ChEBI" id="CHEBI:57540"/>
        <dbReference type="ChEBI" id="CHEBI:57945"/>
        <dbReference type="ChEBI" id="CHEBI:132079"/>
        <dbReference type="ChEBI" id="CHEBI:132081"/>
    </reaction>
    <physiologicalReaction direction="left-to-right" evidence="15">
        <dbReference type="Rhea" id="RHEA:50129"/>
    </physiologicalReaction>
</comment>
<dbReference type="PRINTS" id="PR00080">
    <property type="entry name" value="SDRFAMILY"/>
</dbReference>
<dbReference type="PANTHER" id="PTHR44229:SF5">
    <property type="entry name" value="15-HYDROXYPROSTAGLANDIN DEHYDROGENASE [NAD(+)]"/>
    <property type="match status" value="1"/>
</dbReference>
<comment type="catalytic activity">
    <reaction evidence="10">
        <text>prostaglandin E1 + NAD(+) = 15-oxoprostaglandin E1 + NADH + H(+)</text>
        <dbReference type="Rhea" id="RHEA:16477"/>
        <dbReference type="ChEBI" id="CHEBI:15378"/>
        <dbReference type="ChEBI" id="CHEBI:57397"/>
        <dbReference type="ChEBI" id="CHEBI:57401"/>
        <dbReference type="ChEBI" id="CHEBI:57540"/>
        <dbReference type="ChEBI" id="CHEBI:57945"/>
    </reaction>
    <physiologicalReaction direction="left-to-right" evidence="10">
        <dbReference type="Rhea" id="RHEA:16478"/>
    </physiologicalReaction>
</comment>
<comment type="catalytic activity">
    <reaction evidence="22">
        <text>resolvin E1 + NAD(+) = 18-oxo-resolvin E1 + NADH + H(+)</text>
        <dbReference type="Rhea" id="RHEA:49244"/>
        <dbReference type="ChEBI" id="CHEBI:15378"/>
        <dbReference type="ChEBI" id="CHEBI:57540"/>
        <dbReference type="ChEBI" id="CHEBI:57945"/>
        <dbReference type="ChEBI" id="CHEBI:91000"/>
        <dbReference type="ChEBI" id="CHEBI:91001"/>
    </reaction>
    <physiologicalReaction direction="left-to-right" evidence="22">
        <dbReference type="Rhea" id="RHEA:49245"/>
    </physiologicalReaction>
</comment>
<evidence type="ECO:0000256" key="15">
    <source>
        <dbReference type="ARBA" id="ARBA00048170"/>
    </source>
</evidence>
<dbReference type="GO" id="GO:0006693">
    <property type="term" value="P:prostaglandin metabolic process"/>
    <property type="evidence" value="ECO:0007669"/>
    <property type="project" value="UniProtKB-KW"/>
</dbReference>
<dbReference type="PROSITE" id="PS00061">
    <property type="entry name" value="ADH_SHORT"/>
    <property type="match status" value="1"/>
</dbReference>
<evidence type="ECO:0000256" key="4">
    <source>
        <dbReference type="ARBA" id="ARBA00038968"/>
    </source>
</evidence>
<keyword evidence="2" id="KW-0644">Prostaglandin metabolism</keyword>